<feature type="compositionally biased region" description="Polar residues" evidence="1">
    <location>
        <begin position="1"/>
        <end position="21"/>
    </location>
</feature>
<dbReference type="AlphaFoldDB" id="A0A8H6IAP0"/>
<keyword evidence="2" id="KW-1133">Transmembrane helix</keyword>
<dbReference type="OrthoDB" id="3065861at2759"/>
<evidence type="ECO:0000256" key="2">
    <source>
        <dbReference type="SAM" id="Phobius"/>
    </source>
</evidence>
<evidence type="ECO:0000313" key="4">
    <source>
        <dbReference type="Proteomes" id="UP000521943"/>
    </source>
</evidence>
<accession>A0A8H6IAP0</accession>
<sequence length="200" mass="21112">MSSNPSSSYPHLQGNPSSTALPNPNPNPKPGVPGTHAPPPPYSEYNPAGPSGALNAQQSGSSSSNSSTVPHPHPAQPYPHQGTSYYGATPGYQGPTPFPAGAYQQGVPVLVLPPPNSGAQYHFGPTPLTDQQMLLPYAFYTERRIVDGRARWRFCEALLCAVGIYLGIALLVGVEGFGDGWWTFGLGADFGPWFANFAST</sequence>
<evidence type="ECO:0000313" key="3">
    <source>
        <dbReference type="EMBL" id="KAF6762045.1"/>
    </source>
</evidence>
<feature type="compositionally biased region" description="Pro residues" evidence="1">
    <location>
        <begin position="23"/>
        <end position="42"/>
    </location>
</feature>
<gene>
    <name evidence="3" type="ORF">DFP72DRAFT_594582</name>
</gene>
<organism evidence="3 4">
    <name type="scientific">Ephemerocybe angulata</name>
    <dbReference type="NCBI Taxonomy" id="980116"/>
    <lineage>
        <taxon>Eukaryota</taxon>
        <taxon>Fungi</taxon>
        <taxon>Dikarya</taxon>
        <taxon>Basidiomycota</taxon>
        <taxon>Agaricomycotina</taxon>
        <taxon>Agaricomycetes</taxon>
        <taxon>Agaricomycetidae</taxon>
        <taxon>Agaricales</taxon>
        <taxon>Agaricineae</taxon>
        <taxon>Psathyrellaceae</taxon>
        <taxon>Ephemerocybe</taxon>
    </lineage>
</organism>
<proteinExistence type="predicted"/>
<keyword evidence="2" id="KW-0812">Transmembrane</keyword>
<keyword evidence="2" id="KW-0472">Membrane</keyword>
<keyword evidence="4" id="KW-1185">Reference proteome</keyword>
<dbReference type="Proteomes" id="UP000521943">
    <property type="component" value="Unassembled WGS sequence"/>
</dbReference>
<reference evidence="3 4" key="1">
    <citation type="submission" date="2020-07" db="EMBL/GenBank/DDBJ databases">
        <title>Comparative genomics of pyrophilous fungi reveals a link between fire events and developmental genes.</title>
        <authorList>
            <consortium name="DOE Joint Genome Institute"/>
            <person name="Steindorff A.S."/>
            <person name="Carver A."/>
            <person name="Calhoun S."/>
            <person name="Stillman K."/>
            <person name="Liu H."/>
            <person name="Lipzen A."/>
            <person name="Pangilinan J."/>
            <person name="Labutti K."/>
            <person name="Bruns T.D."/>
            <person name="Grigoriev I.V."/>
        </authorList>
    </citation>
    <scope>NUCLEOTIDE SEQUENCE [LARGE SCALE GENOMIC DNA]</scope>
    <source>
        <strain evidence="3 4">CBS 144469</strain>
    </source>
</reference>
<feature type="region of interest" description="Disordered" evidence="1">
    <location>
        <begin position="1"/>
        <end position="91"/>
    </location>
</feature>
<comment type="caution">
    <text evidence="3">The sequence shown here is derived from an EMBL/GenBank/DDBJ whole genome shotgun (WGS) entry which is preliminary data.</text>
</comment>
<name>A0A8H6IAP0_9AGAR</name>
<feature type="transmembrane region" description="Helical" evidence="2">
    <location>
        <begin position="154"/>
        <end position="174"/>
    </location>
</feature>
<evidence type="ECO:0000256" key="1">
    <source>
        <dbReference type="SAM" id="MobiDB-lite"/>
    </source>
</evidence>
<feature type="compositionally biased region" description="Low complexity" evidence="1">
    <location>
        <begin position="51"/>
        <end position="67"/>
    </location>
</feature>
<dbReference type="EMBL" id="JACGCI010000008">
    <property type="protein sequence ID" value="KAF6762045.1"/>
    <property type="molecule type" value="Genomic_DNA"/>
</dbReference>
<protein>
    <submittedName>
        <fullName evidence="3">Uncharacterized protein</fullName>
    </submittedName>
</protein>